<comment type="caution">
    <text evidence="2">The sequence shown here is derived from an EMBL/GenBank/DDBJ whole genome shotgun (WGS) entry which is preliminary data.</text>
</comment>
<sequence length="552" mass="62481">MDIDISKIRASLVPIKKTLHGAEIVNQIETQRNDPKVQAKLNEDRAKDALQLVYPILATLTVDVVSKVDWAEDHFEEAKALIAQYLQSPAGARLEQDSTNISQLYTDNRQDVSEYQSDFSDFVEELAKADKQAQAELEARIEELNSQIDSNDSTTRPSDKIFKQARQIMGALMQIAGIPPWLTWIISKILEALGLNGAEEARQVLDRIFSQQQELKKEREDAQREIEKNNGQTSITNINNRLDSFAKEWAECHHDIVLILNEMQFAADSATKRSLITRLKLMGSSVQALVNGVDTYIRVIDQTPMGSDAARPNPYGGLIEEVKALDNSANRIDKAIERIRVVLSGLDANGYKDKGGRPIPKFQLLGSGIRSMLWGSRDVATPTDMYIQDFVKVIVPEVESIKTDDDLRRAKLNLAAFIKQIDYFKKKLNFKEAKDMGQKQYQNFSYLRRDIEEFMSTFHKFDQVDEVKVILESQRADIRDICSRLDHFSAIWGMMSYDAGLIHKQLNGVVGDKITLTAFTRRFSLMKNLCDMLGAASRLYASQINTSNTFQA</sequence>
<name>A0AAD5VHR4_9AGAR</name>
<keyword evidence="1" id="KW-0175">Coiled coil</keyword>
<feature type="coiled-coil region" evidence="1">
    <location>
        <begin position="127"/>
        <end position="154"/>
    </location>
</feature>
<dbReference type="AlphaFoldDB" id="A0AAD5VHR4"/>
<keyword evidence="3" id="KW-1185">Reference proteome</keyword>
<gene>
    <name evidence="2" type="ORF">NP233_g11235</name>
</gene>
<feature type="coiled-coil region" evidence="1">
    <location>
        <begin position="198"/>
        <end position="232"/>
    </location>
</feature>
<accession>A0AAD5VHR4</accession>
<proteinExistence type="predicted"/>
<dbReference type="Proteomes" id="UP001213000">
    <property type="component" value="Unassembled WGS sequence"/>
</dbReference>
<evidence type="ECO:0000256" key="1">
    <source>
        <dbReference type="SAM" id="Coils"/>
    </source>
</evidence>
<evidence type="ECO:0000313" key="2">
    <source>
        <dbReference type="EMBL" id="KAJ3559567.1"/>
    </source>
</evidence>
<reference evidence="2" key="1">
    <citation type="submission" date="2022-07" db="EMBL/GenBank/DDBJ databases">
        <title>Genome Sequence of Leucocoprinus birnbaumii.</title>
        <authorList>
            <person name="Buettner E."/>
        </authorList>
    </citation>
    <scope>NUCLEOTIDE SEQUENCE</scope>
    <source>
        <strain evidence="2">VT141</strain>
    </source>
</reference>
<organism evidence="2 3">
    <name type="scientific">Leucocoprinus birnbaumii</name>
    <dbReference type="NCBI Taxonomy" id="56174"/>
    <lineage>
        <taxon>Eukaryota</taxon>
        <taxon>Fungi</taxon>
        <taxon>Dikarya</taxon>
        <taxon>Basidiomycota</taxon>
        <taxon>Agaricomycotina</taxon>
        <taxon>Agaricomycetes</taxon>
        <taxon>Agaricomycetidae</taxon>
        <taxon>Agaricales</taxon>
        <taxon>Agaricineae</taxon>
        <taxon>Agaricaceae</taxon>
        <taxon>Leucocoprinus</taxon>
    </lineage>
</organism>
<protein>
    <submittedName>
        <fullName evidence="2">Uncharacterized protein</fullName>
    </submittedName>
</protein>
<dbReference type="EMBL" id="JANIEX010001296">
    <property type="protein sequence ID" value="KAJ3559567.1"/>
    <property type="molecule type" value="Genomic_DNA"/>
</dbReference>
<evidence type="ECO:0000313" key="3">
    <source>
        <dbReference type="Proteomes" id="UP001213000"/>
    </source>
</evidence>